<evidence type="ECO:0000256" key="6">
    <source>
        <dbReference type="ARBA" id="ARBA00022974"/>
    </source>
</evidence>
<keyword evidence="4 12" id="KW-0336">GPI-anchor</keyword>
<reference evidence="15" key="2">
    <citation type="submission" date="2025-09" db="UniProtKB">
        <authorList>
            <consortium name="Ensembl"/>
        </authorList>
    </citation>
    <scope>IDENTIFICATION</scope>
</reference>
<evidence type="ECO:0000256" key="13">
    <source>
        <dbReference type="SAM" id="MobiDB-lite"/>
    </source>
</evidence>
<organism evidence="15 16">
    <name type="scientific">Eptatretus burgeri</name>
    <name type="common">Inshore hagfish</name>
    <dbReference type="NCBI Taxonomy" id="7764"/>
    <lineage>
        <taxon>Eukaryota</taxon>
        <taxon>Metazoa</taxon>
        <taxon>Chordata</taxon>
        <taxon>Craniata</taxon>
        <taxon>Vertebrata</taxon>
        <taxon>Cyclostomata</taxon>
        <taxon>Myxini</taxon>
        <taxon>Myxiniformes</taxon>
        <taxon>Myxinidae</taxon>
        <taxon>Eptatretinae</taxon>
        <taxon>Eptatretus</taxon>
    </lineage>
</organism>
<comment type="function">
    <text evidence="12">Cell surface proteoglycan.</text>
</comment>
<keyword evidence="10 12" id="KW-0449">Lipoprotein</keyword>
<dbReference type="AlphaFoldDB" id="A0A8C4QN07"/>
<dbReference type="GO" id="GO:0009986">
    <property type="term" value="C:cell surface"/>
    <property type="evidence" value="ECO:0007669"/>
    <property type="project" value="TreeGrafter"/>
</dbReference>
<evidence type="ECO:0000256" key="8">
    <source>
        <dbReference type="ARBA" id="ARBA00023180"/>
    </source>
</evidence>
<evidence type="ECO:0000256" key="11">
    <source>
        <dbReference type="RuleBase" id="RU003518"/>
    </source>
</evidence>
<dbReference type="GO" id="GO:1905475">
    <property type="term" value="P:regulation of protein localization to membrane"/>
    <property type="evidence" value="ECO:0007669"/>
    <property type="project" value="TreeGrafter"/>
</dbReference>
<dbReference type="GeneTree" id="ENSGT01050000244897"/>
<evidence type="ECO:0000313" key="16">
    <source>
        <dbReference type="Proteomes" id="UP000694388"/>
    </source>
</evidence>
<sequence>MGGPRAPLLPAARVAWPVYVARLLAMLLIASPPGSAAESVRCAEARQALGARGFSLAGVPHHHIDGKVLSVCIAKHSCCTLAVEENLGRQASLEFEELLAQHGHVMHTTLANLYTKFQEFFRELQSNAEHSLSSMFHRTYGALYVTNAELFASLFSDLRSYYESGAPPAELSLADFWQQLLERMFRLLNPHYKFNDAYMECVAKNAERLRPFGEVPRRLRSQLGPTMVVARAFVQGLALGRQVATHALQVPLPELCSHSLTQMGYCQLCAGHPSLHPCPALCLAVSRSCLSGLALLERDWNKYLDAMLLVVKRLESPFNIETVLDPIDVKISDAIMNMQENSIHFSDKVFAGCGRPSLNSAGRAGRDLSDHLMHRFRQYKPEEQPITAAGTNLDRLVYDVKNKLASLRGCWSSLPNRICNDDKLVVPSDAQSTCWDGHEESSVSRSARQNGTAGDNVESDRAIGKAALRRQAQQLRSMTARLEAAYHGRDTDFMDIDDEASGSGSGQEPLLPTGAANRVNPSMKSSPKSSARPASPFTSIWFALCLLLSFTLPKSLR</sequence>
<accession>A0A8C4QN07</accession>
<protein>
    <recommendedName>
        <fullName evidence="17">Glypican-6</fullName>
    </recommendedName>
</protein>
<dbReference type="InterPro" id="IPR001863">
    <property type="entry name" value="Glypican"/>
</dbReference>
<feature type="compositionally biased region" description="Polar residues" evidence="13">
    <location>
        <begin position="443"/>
        <end position="453"/>
    </location>
</feature>
<keyword evidence="5 14" id="KW-0732">Signal</keyword>
<reference evidence="15" key="1">
    <citation type="submission" date="2025-08" db="UniProtKB">
        <authorList>
            <consortium name="Ensembl"/>
        </authorList>
    </citation>
    <scope>IDENTIFICATION</scope>
</reference>
<dbReference type="GO" id="GO:0005576">
    <property type="term" value="C:extracellular region"/>
    <property type="evidence" value="ECO:0007669"/>
    <property type="project" value="TreeGrafter"/>
</dbReference>
<dbReference type="Pfam" id="PF01153">
    <property type="entry name" value="Glypican"/>
    <property type="match status" value="1"/>
</dbReference>
<evidence type="ECO:0000313" key="15">
    <source>
        <dbReference type="Ensembl" id="ENSEBUP00000017978.1"/>
    </source>
</evidence>
<keyword evidence="3" id="KW-1003">Cell membrane</keyword>
<proteinExistence type="inferred from homology"/>
<keyword evidence="9 12" id="KW-0357">Heparan sulfate</keyword>
<feature type="region of interest" description="Disordered" evidence="13">
    <location>
        <begin position="493"/>
        <end position="533"/>
    </location>
</feature>
<keyword evidence="8" id="KW-0325">Glycoprotein</keyword>
<evidence type="ECO:0000256" key="1">
    <source>
        <dbReference type="ARBA" id="ARBA00004609"/>
    </source>
</evidence>
<evidence type="ECO:0000256" key="9">
    <source>
        <dbReference type="ARBA" id="ARBA00023207"/>
    </source>
</evidence>
<evidence type="ECO:0000256" key="12">
    <source>
        <dbReference type="RuleBase" id="RU003519"/>
    </source>
</evidence>
<dbReference type="GO" id="GO:0098552">
    <property type="term" value="C:side of membrane"/>
    <property type="evidence" value="ECO:0007669"/>
    <property type="project" value="UniProtKB-KW"/>
</dbReference>
<keyword evidence="16" id="KW-1185">Reference proteome</keyword>
<evidence type="ECO:0008006" key="17">
    <source>
        <dbReference type="Google" id="ProtNLM"/>
    </source>
</evidence>
<dbReference type="GO" id="GO:0016477">
    <property type="term" value="P:cell migration"/>
    <property type="evidence" value="ECO:0007669"/>
    <property type="project" value="TreeGrafter"/>
</dbReference>
<dbReference type="PANTHER" id="PTHR10822:SF30">
    <property type="entry name" value="DALLY-LIKE, ISOFORM A"/>
    <property type="match status" value="1"/>
</dbReference>
<evidence type="ECO:0000256" key="5">
    <source>
        <dbReference type="ARBA" id="ARBA00022729"/>
    </source>
</evidence>
<evidence type="ECO:0000256" key="7">
    <source>
        <dbReference type="ARBA" id="ARBA00023136"/>
    </source>
</evidence>
<dbReference type="Proteomes" id="UP000694388">
    <property type="component" value="Unplaced"/>
</dbReference>
<feature type="chain" id="PRO_5034435239" description="Glypican-6" evidence="14">
    <location>
        <begin position="37"/>
        <end position="557"/>
    </location>
</feature>
<keyword evidence="6 12" id="KW-0654">Proteoglycan</keyword>
<dbReference type="GO" id="GO:0005886">
    <property type="term" value="C:plasma membrane"/>
    <property type="evidence" value="ECO:0007669"/>
    <property type="project" value="UniProtKB-SubCell"/>
</dbReference>
<dbReference type="GO" id="GO:0045202">
    <property type="term" value="C:synapse"/>
    <property type="evidence" value="ECO:0007669"/>
    <property type="project" value="TreeGrafter"/>
</dbReference>
<dbReference type="PANTHER" id="PTHR10822">
    <property type="entry name" value="GLYPICAN"/>
    <property type="match status" value="1"/>
</dbReference>
<dbReference type="Ensembl" id="ENSEBUT00000018554.1">
    <property type="protein sequence ID" value="ENSEBUP00000017978.1"/>
    <property type="gene ID" value="ENSEBUG00000011234.1"/>
</dbReference>
<evidence type="ECO:0000256" key="4">
    <source>
        <dbReference type="ARBA" id="ARBA00022622"/>
    </source>
</evidence>
<feature type="signal peptide" evidence="14">
    <location>
        <begin position="1"/>
        <end position="36"/>
    </location>
</feature>
<feature type="compositionally biased region" description="Low complexity" evidence="13">
    <location>
        <begin position="521"/>
        <end position="533"/>
    </location>
</feature>
<dbReference type="OMA" id="TAKSRYQ"/>
<comment type="similarity">
    <text evidence="2 11">Belongs to the glypican family.</text>
</comment>
<dbReference type="GO" id="GO:0009966">
    <property type="term" value="P:regulation of signal transduction"/>
    <property type="evidence" value="ECO:0007669"/>
    <property type="project" value="InterPro"/>
</dbReference>
<evidence type="ECO:0000256" key="2">
    <source>
        <dbReference type="ARBA" id="ARBA00010260"/>
    </source>
</evidence>
<evidence type="ECO:0000256" key="3">
    <source>
        <dbReference type="ARBA" id="ARBA00022475"/>
    </source>
</evidence>
<evidence type="ECO:0000256" key="14">
    <source>
        <dbReference type="SAM" id="SignalP"/>
    </source>
</evidence>
<name>A0A8C4QN07_EPTBU</name>
<feature type="region of interest" description="Disordered" evidence="13">
    <location>
        <begin position="432"/>
        <end position="460"/>
    </location>
</feature>
<evidence type="ECO:0000256" key="10">
    <source>
        <dbReference type="ARBA" id="ARBA00023288"/>
    </source>
</evidence>
<keyword evidence="7 12" id="KW-0472">Membrane</keyword>
<comment type="subcellular location">
    <subcellularLocation>
        <location evidence="1 12">Cell membrane</location>
        <topology evidence="1 12">Lipid-anchor</topology>
        <topology evidence="1 12">GPI-anchor</topology>
    </subcellularLocation>
</comment>